<keyword evidence="1" id="KW-0808">Transferase</keyword>
<dbReference type="EMBL" id="LZMS01000048">
    <property type="protein sequence ID" value="OBX63690.1"/>
    <property type="molecule type" value="Genomic_DNA"/>
</dbReference>
<dbReference type="PANTHER" id="PTHR12083">
    <property type="entry name" value="BIFUNCTIONAL POLYNUCLEOTIDE PHOSPHATASE/KINASE"/>
    <property type="match status" value="1"/>
</dbReference>
<evidence type="ECO:0000313" key="4">
    <source>
        <dbReference type="Proteomes" id="UP000191025"/>
    </source>
</evidence>
<comment type="caution">
    <text evidence="1">The sequence shown here is derived from an EMBL/GenBank/DDBJ whole genome shotgun (WGS) entry which is preliminary data.</text>
</comment>
<reference evidence="2" key="3">
    <citation type="submission" date="2017-03" db="EMBL/GenBank/DDBJ databases">
        <authorList>
            <person name="Afonso C.L."/>
            <person name="Miller P.J."/>
            <person name="Scott M.A."/>
            <person name="Spackman E."/>
            <person name="Goraichik I."/>
            <person name="Dimitrov K.M."/>
            <person name="Suarez D.L."/>
            <person name="Swayne D.E."/>
        </authorList>
    </citation>
    <scope>NUCLEOTIDE SEQUENCE</scope>
    <source>
        <strain evidence="2">CCUG 4441</strain>
    </source>
</reference>
<dbReference type="EMBL" id="MXAN01000008">
    <property type="protein sequence ID" value="OPH39075.1"/>
    <property type="molecule type" value="Genomic_DNA"/>
</dbReference>
<dbReference type="SUPFAM" id="SSF52540">
    <property type="entry name" value="P-loop containing nucleoside triphosphate hydrolases"/>
    <property type="match status" value="1"/>
</dbReference>
<dbReference type="RefSeq" id="WP_062499070.1">
    <property type="nucleotide sequence ID" value="NZ_JARDJM010000002.1"/>
</dbReference>
<gene>
    <name evidence="1" type="ORF">A9309_05625</name>
    <name evidence="2" type="ORF">B5J94_01630</name>
</gene>
<dbReference type="Pfam" id="PF13671">
    <property type="entry name" value="AAA_33"/>
    <property type="match status" value="1"/>
</dbReference>
<protein>
    <submittedName>
        <fullName evidence="1">Kinase</fullName>
    </submittedName>
</protein>
<dbReference type="OrthoDB" id="8564590at2"/>
<dbReference type="InterPro" id="IPR027417">
    <property type="entry name" value="P-loop_NTPase"/>
</dbReference>
<evidence type="ECO:0000313" key="1">
    <source>
        <dbReference type="EMBL" id="OBX63690.1"/>
    </source>
</evidence>
<dbReference type="Proteomes" id="UP000092607">
    <property type="component" value="Unassembled WGS sequence"/>
</dbReference>
<evidence type="ECO:0000313" key="2">
    <source>
        <dbReference type="EMBL" id="OPH39075.1"/>
    </source>
</evidence>
<dbReference type="PANTHER" id="PTHR12083:SF9">
    <property type="entry name" value="BIFUNCTIONAL POLYNUCLEOTIDE PHOSPHATASE_KINASE"/>
    <property type="match status" value="1"/>
</dbReference>
<dbReference type="PIRSF" id="PIRSF037081">
    <property type="entry name" value="P-loop_All4644_prd"/>
    <property type="match status" value="1"/>
</dbReference>
<dbReference type="GO" id="GO:0006281">
    <property type="term" value="P:DNA repair"/>
    <property type="evidence" value="ECO:0007669"/>
    <property type="project" value="TreeGrafter"/>
</dbReference>
<keyword evidence="1" id="KW-0418">Kinase</keyword>
<reference evidence="4" key="2">
    <citation type="submission" date="2017-03" db="EMBL/GenBank/DDBJ databases">
        <title>Draft genome sequence of Moraxella equi CCUG 4950T type strain.</title>
        <authorList>
            <person name="Salva-Serra F."/>
            <person name="Engstrom-Jakobsson H."/>
            <person name="Thorell K."/>
            <person name="Jaen-Luchoro D."/>
            <person name="Gonzales-Siles L."/>
            <person name="Karlsson R."/>
            <person name="Yazdan S."/>
            <person name="Boulund F."/>
            <person name="Johnning A."/>
            <person name="Engstrand L."/>
            <person name="Kristiansson E."/>
            <person name="Moore E."/>
        </authorList>
    </citation>
    <scope>NUCLEOTIDE SEQUENCE [LARGE SCALE GENOMIC DNA]</scope>
    <source>
        <strain evidence="4">CCUG 4441</strain>
    </source>
</reference>
<dbReference type="Gene3D" id="3.40.50.300">
    <property type="entry name" value="P-loop containing nucleotide triphosphate hydrolases"/>
    <property type="match status" value="1"/>
</dbReference>
<evidence type="ECO:0000313" key="3">
    <source>
        <dbReference type="Proteomes" id="UP000092607"/>
    </source>
</evidence>
<sequence length="150" mass="17179">MELIMFIGLQGAGKSTFYKERFVDTHIRLNGDMLKTAHREKLLFRACLDSKTPTVIDKTNPTRDVRADYIRLAKVHHFKVIAYYFDVPFDVALANNNQRHGKAKIPEVGLKSVAKVLTHPDFDEGFDEIFVVKNISGDFEVQEYVCDLTN</sequence>
<proteinExistence type="predicted"/>
<dbReference type="GO" id="GO:0046403">
    <property type="term" value="F:polynucleotide 3'-phosphatase activity"/>
    <property type="evidence" value="ECO:0007669"/>
    <property type="project" value="TreeGrafter"/>
</dbReference>
<dbReference type="AlphaFoldDB" id="A0A1B8Q3K5"/>
<dbReference type="Proteomes" id="UP000191025">
    <property type="component" value="Unassembled WGS sequence"/>
</dbReference>
<organism evidence="1 3">
    <name type="scientific">Moraxella lacunata</name>
    <dbReference type="NCBI Taxonomy" id="477"/>
    <lineage>
        <taxon>Bacteria</taxon>
        <taxon>Pseudomonadati</taxon>
        <taxon>Pseudomonadota</taxon>
        <taxon>Gammaproteobacteria</taxon>
        <taxon>Moraxellales</taxon>
        <taxon>Moraxellaceae</taxon>
        <taxon>Moraxella</taxon>
    </lineage>
</organism>
<dbReference type="InterPro" id="IPR017101">
    <property type="entry name" value="P-loop_ATP/GTP-bd_All4644_prd"/>
</dbReference>
<accession>A0A1B8Q3K5</accession>
<reference evidence="1 3" key="1">
    <citation type="submission" date="2016-06" db="EMBL/GenBank/DDBJ databases">
        <title>Draft genome of Moraxella lacunata CCUG 57757A.</title>
        <authorList>
            <person name="Salva-Serra F."/>
            <person name="Engstrom-Jakobsson H."/>
            <person name="Thorell K."/>
            <person name="Gonzales-Siles L."/>
            <person name="Karlsson R."/>
            <person name="Boulund F."/>
            <person name="Engstrand L."/>
            <person name="Kristiansson E."/>
            <person name="Moore E."/>
        </authorList>
    </citation>
    <scope>NUCLEOTIDE SEQUENCE [LARGE SCALE GENOMIC DNA]</scope>
    <source>
        <strain evidence="1 3">CCUG 57757A</strain>
    </source>
</reference>
<dbReference type="GO" id="GO:0003690">
    <property type="term" value="F:double-stranded DNA binding"/>
    <property type="evidence" value="ECO:0007669"/>
    <property type="project" value="TreeGrafter"/>
</dbReference>
<dbReference type="GO" id="GO:0046404">
    <property type="term" value="F:ATP-dependent polydeoxyribonucleotide 5'-hydroxyl-kinase activity"/>
    <property type="evidence" value="ECO:0007669"/>
    <property type="project" value="TreeGrafter"/>
</dbReference>
<name>A0A1B8Q3K5_MORLA</name>